<dbReference type="SUPFAM" id="SSF53335">
    <property type="entry name" value="S-adenosyl-L-methionine-dependent methyltransferases"/>
    <property type="match status" value="1"/>
</dbReference>
<keyword evidence="5" id="KW-1185">Reference proteome</keyword>
<dbReference type="CDD" id="cd02440">
    <property type="entry name" value="AdoMet_MTases"/>
    <property type="match status" value="1"/>
</dbReference>
<name>A0A0M1N339_9BACL</name>
<dbReference type="OrthoDB" id="146133at2"/>
<keyword evidence="2 4" id="KW-0808">Transferase</keyword>
<dbReference type="GO" id="GO:0032259">
    <property type="term" value="P:methylation"/>
    <property type="evidence" value="ECO:0007669"/>
    <property type="project" value="UniProtKB-KW"/>
</dbReference>
<evidence type="ECO:0000256" key="2">
    <source>
        <dbReference type="ARBA" id="ARBA00022679"/>
    </source>
</evidence>
<comment type="caution">
    <text evidence="4">The sequence shown here is derived from an EMBL/GenBank/DDBJ whole genome shotgun (WGS) entry which is preliminary data.</text>
</comment>
<evidence type="ECO:0000313" key="5">
    <source>
        <dbReference type="Proteomes" id="UP000036932"/>
    </source>
</evidence>
<dbReference type="Pfam" id="PF13489">
    <property type="entry name" value="Methyltransf_23"/>
    <property type="match status" value="1"/>
</dbReference>
<sequence length="227" mass="26332">MTVNEQSYEVWWNNDEGESLMEEGHLKGWMQLISTIKEDDLSDYSVLDFGCNRGGFLRLLHQFKPYKEAIGIDLGRDSIEIANERKGSLPIDYMVSGSPEQFEGKFDLAFCLSVIYLIDDLKTHAWKLSKALKPGGVYYVTYTDLTTNPSQDFFKEEIEKYSHLQANMHTLDDIASAFSNEGFRVEIKRKVPTDFVAVSNEEKYFRNLSDELMSIYENSYIFRFTRL</sequence>
<protein>
    <submittedName>
        <fullName evidence="4">Methyltransferase type 11</fullName>
    </submittedName>
</protein>
<keyword evidence="1 4" id="KW-0489">Methyltransferase</keyword>
<dbReference type="GO" id="GO:0008168">
    <property type="term" value="F:methyltransferase activity"/>
    <property type="evidence" value="ECO:0007669"/>
    <property type="project" value="UniProtKB-KW"/>
</dbReference>
<dbReference type="PANTHER" id="PTHR43464">
    <property type="entry name" value="METHYLTRANSFERASE"/>
    <property type="match status" value="1"/>
</dbReference>
<keyword evidence="3" id="KW-0949">S-adenosyl-L-methionine</keyword>
<reference evidence="5" key="1">
    <citation type="submission" date="2015-08" db="EMBL/GenBank/DDBJ databases">
        <title>Genome sequencing project for genomic taxonomy and phylogenomics of Bacillus-like bacteria.</title>
        <authorList>
            <person name="Liu B."/>
            <person name="Wang J."/>
            <person name="Zhu Y."/>
            <person name="Liu G."/>
            <person name="Chen Q."/>
            <person name="Chen Z."/>
            <person name="Lan J."/>
            <person name="Che J."/>
            <person name="Ge C."/>
            <person name="Shi H."/>
            <person name="Pan Z."/>
            <person name="Liu X."/>
        </authorList>
    </citation>
    <scope>NUCLEOTIDE SEQUENCE [LARGE SCALE GENOMIC DNA]</scope>
    <source>
        <strain evidence="5">FJAT-22460</strain>
    </source>
</reference>
<proteinExistence type="predicted"/>
<dbReference type="Gene3D" id="3.40.50.150">
    <property type="entry name" value="Vaccinia Virus protein VP39"/>
    <property type="match status" value="1"/>
</dbReference>
<dbReference type="InterPro" id="IPR029063">
    <property type="entry name" value="SAM-dependent_MTases_sf"/>
</dbReference>
<dbReference type="Proteomes" id="UP000036932">
    <property type="component" value="Unassembled WGS sequence"/>
</dbReference>
<accession>A0A0M1N339</accession>
<organism evidence="4 5">
    <name type="scientific">Paenibacillus solani</name>
    <dbReference type="NCBI Taxonomy" id="1705565"/>
    <lineage>
        <taxon>Bacteria</taxon>
        <taxon>Bacillati</taxon>
        <taxon>Bacillota</taxon>
        <taxon>Bacilli</taxon>
        <taxon>Bacillales</taxon>
        <taxon>Paenibacillaceae</taxon>
        <taxon>Paenibacillus</taxon>
    </lineage>
</organism>
<evidence type="ECO:0000256" key="3">
    <source>
        <dbReference type="ARBA" id="ARBA00022691"/>
    </source>
</evidence>
<dbReference type="AlphaFoldDB" id="A0A0M1N339"/>
<dbReference type="PANTHER" id="PTHR43464:SF19">
    <property type="entry name" value="UBIQUINONE BIOSYNTHESIS O-METHYLTRANSFERASE, MITOCHONDRIAL"/>
    <property type="match status" value="1"/>
</dbReference>
<evidence type="ECO:0000256" key="1">
    <source>
        <dbReference type="ARBA" id="ARBA00022603"/>
    </source>
</evidence>
<dbReference type="PATRIC" id="fig|1705565.3.peg.447"/>
<dbReference type="RefSeq" id="WP_054404479.1">
    <property type="nucleotide sequence ID" value="NZ_LIUT01000006.1"/>
</dbReference>
<gene>
    <name evidence="4" type="ORF">AM231_21685</name>
</gene>
<dbReference type="EMBL" id="LIUT01000006">
    <property type="protein sequence ID" value="KOR76578.1"/>
    <property type="molecule type" value="Genomic_DNA"/>
</dbReference>
<evidence type="ECO:0000313" key="4">
    <source>
        <dbReference type="EMBL" id="KOR76578.1"/>
    </source>
</evidence>